<protein>
    <recommendedName>
        <fullName evidence="1">Ppx/GppA phosphatase N-terminal domain-containing protein</fullName>
    </recommendedName>
</protein>
<dbReference type="PANTHER" id="PTHR30005">
    <property type="entry name" value="EXOPOLYPHOSPHATASE"/>
    <property type="match status" value="1"/>
</dbReference>
<evidence type="ECO:0000313" key="2">
    <source>
        <dbReference type="EMBL" id="SVB48006.1"/>
    </source>
</evidence>
<accession>A0A382EB29</accession>
<evidence type="ECO:0000259" key="1">
    <source>
        <dbReference type="Pfam" id="PF02541"/>
    </source>
</evidence>
<proteinExistence type="predicted"/>
<dbReference type="InterPro" id="IPR003695">
    <property type="entry name" value="Ppx_GppA_N"/>
</dbReference>
<feature type="non-terminal residue" evidence="2">
    <location>
        <position position="279"/>
    </location>
</feature>
<dbReference type="EMBL" id="UINC01043656">
    <property type="protein sequence ID" value="SVB48006.1"/>
    <property type="molecule type" value="Genomic_DNA"/>
</dbReference>
<gene>
    <name evidence="2" type="ORF">METZ01_LOCUS200860</name>
</gene>
<feature type="domain" description="Ppx/GppA phosphatase N-terminal" evidence="1">
    <location>
        <begin position="28"/>
        <end position="279"/>
    </location>
</feature>
<name>A0A382EB29_9ZZZZ</name>
<reference evidence="2" key="1">
    <citation type="submission" date="2018-05" db="EMBL/GenBank/DDBJ databases">
        <authorList>
            <person name="Lanie J.A."/>
            <person name="Ng W.-L."/>
            <person name="Kazmierczak K.M."/>
            <person name="Andrzejewski T.M."/>
            <person name="Davidsen T.M."/>
            <person name="Wayne K.J."/>
            <person name="Tettelin H."/>
            <person name="Glass J.I."/>
            <person name="Rusch D."/>
            <person name="Podicherti R."/>
            <person name="Tsui H.-C.T."/>
            <person name="Winkler M.E."/>
        </authorList>
    </citation>
    <scope>NUCLEOTIDE SEQUENCE</scope>
</reference>
<sequence>MSSANYKRYAVIDIGTNSAILLVCDVNHKTQEYDVILDTAEITRLGQGLYPTGCLQPSSIDRTCAVIRQYLRQAENLDVEQIVIVGTNALRVAENAYRFINLVQDEFGLDVEVISAQIEAHFSYLSVKEDQTFQSLKIRKLMVIDIGGGSTEQVFFDSELICRSVPFGIVSITDRFMKNDPPTEQEIREIESFIEETLVSQGWTTQSQVPVSLVGIGGTIVNLAAVESELIELDLSVVHGQVLDRRQISNRIDLFRSLTVDALRRVPGLEVKRAEVILA</sequence>
<dbReference type="PANTHER" id="PTHR30005:SF0">
    <property type="entry name" value="RETROGRADE REGULATION PROTEIN 2"/>
    <property type="match status" value="1"/>
</dbReference>
<organism evidence="2">
    <name type="scientific">marine metagenome</name>
    <dbReference type="NCBI Taxonomy" id="408172"/>
    <lineage>
        <taxon>unclassified sequences</taxon>
        <taxon>metagenomes</taxon>
        <taxon>ecological metagenomes</taxon>
    </lineage>
</organism>
<dbReference type="Gene3D" id="3.30.420.40">
    <property type="match status" value="1"/>
</dbReference>
<dbReference type="GO" id="GO:0016462">
    <property type="term" value="F:pyrophosphatase activity"/>
    <property type="evidence" value="ECO:0007669"/>
    <property type="project" value="TreeGrafter"/>
</dbReference>
<dbReference type="CDD" id="cd24054">
    <property type="entry name" value="ASKHA_NBD_AaPPX-GppA_MtPPX2-like"/>
    <property type="match status" value="1"/>
</dbReference>
<dbReference type="InterPro" id="IPR043129">
    <property type="entry name" value="ATPase_NBD"/>
</dbReference>
<dbReference type="SUPFAM" id="SSF53067">
    <property type="entry name" value="Actin-like ATPase domain"/>
    <property type="match status" value="2"/>
</dbReference>
<dbReference type="AlphaFoldDB" id="A0A382EB29"/>
<dbReference type="Gene3D" id="3.30.420.150">
    <property type="entry name" value="Exopolyphosphatase. Domain 2"/>
    <property type="match status" value="1"/>
</dbReference>
<dbReference type="InterPro" id="IPR050273">
    <property type="entry name" value="GppA/Ppx_hydrolase"/>
</dbReference>
<dbReference type="Pfam" id="PF02541">
    <property type="entry name" value="Ppx-GppA"/>
    <property type="match status" value="1"/>
</dbReference>